<dbReference type="STRING" id="1314783.A0A165RC57"/>
<feature type="transmembrane region" description="Helical" evidence="1">
    <location>
        <begin position="60"/>
        <end position="78"/>
    </location>
</feature>
<protein>
    <recommendedName>
        <fullName evidence="2">DUF6533 domain-containing protein</fullName>
    </recommendedName>
</protein>
<dbReference type="InterPro" id="IPR045340">
    <property type="entry name" value="DUF6533"/>
</dbReference>
<dbReference type="AlphaFoldDB" id="A0A165RC57"/>
<keyword evidence="1" id="KW-1133">Transmembrane helix</keyword>
<feature type="domain" description="DUF6533" evidence="2">
    <location>
        <begin position="24"/>
        <end position="70"/>
    </location>
</feature>
<dbReference type="OrthoDB" id="2797563at2759"/>
<feature type="transmembrane region" description="Helical" evidence="1">
    <location>
        <begin position="98"/>
        <end position="116"/>
    </location>
</feature>
<name>A0A165RC57_9APHY</name>
<dbReference type="Proteomes" id="UP000076727">
    <property type="component" value="Unassembled WGS sequence"/>
</dbReference>
<organism evidence="3 4">
    <name type="scientific">Daedalea quercina L-15889</name>
    <dbReference type="NCBI Taxonomy" id="1314783"/>
    <lineage>
        <taxon>Eukaryota</taxon>
        <taxon>Fungi</taxon>
        <taxon>Dikarya</taxon>
        <taxon>Basidiomycota</taxon>
        <taxon>Agaricomycotina</taxon>
        <taxon>Agaricomycetes</taxon>
        <taxon>Polyporales</taxon>
        <taxon>Fomitopsis</taxon>
    </lineage>
</organism>
<gene>
    <name evidence="3" type="ORF">DAEQUDRAFT_174037</name>
</gene>
<keyword evidence="4" id="KW-1185">Reference proteome</keyword>
<feature type="transmembrane region" description="Helical" evidence="1">
    <location>
        <begin position="20"/>
        <end position="39"/>
    </location>
</feature>
<evidence type="ECO:0000313" key="3">
    <source>
        <dbReference type="EMBL" id="KZT70565.1"/>
    </source>
</evidence>
<evidence type="ECO:0000313" key="4">
    <source>
        <dbReference type="Proteomes" id="UP000076727"/>
    </source>
</evidence>
<evidence type="ECO:0000259" key="2">
    <source>
        <dbReference type="Pfam" id="PF20151"/>
    </source>
</evidence>
<proteinExistence type="predicted"/>
<sequence length="156" mass="17055">MSTASAGLEQELASILQTNFISTCCVVAVSSMLLYDYILTFSSEVELFWHRPTKALSGTVIFMLNRVVALGLLILGNVDTDLTQYTYGSCKYVGLADVSIELLAYALWAAVSAIRVHALTKRNWLLSIFTLALALVPMAMDMVRCSVIPPAVDTRV</sequence>
<dbReference type="Pfam" id="PF20151">
    <property type="entry name" value="DUF6533"/>
    <property type="match status" value="1"/>
</dbReference>
<dbReference type="EMBL" id="KV429050">
    <property type="protein sequence ID" value="KZT70565.1"/>
    <property type="molecule type" value="Genomic_DNA"/>
</dbReference>
<keyword evidence="1" id="KW-0472">Membrane</keyword>
<accession>A0A165RC57</accession>
<reference evidence="3 4" key="1">
    <citation type="journal article" date="2016" name="Mol. Biol. Evol.">
        <title>Comparative Genomics of Early-Diverging Mushroom-Forming Fungi Provides Insights into the Origins of Lignocellulose Decay Capabilities.</title>
        <authorList>
            <person name="Nagy L.G."/>
            <person name="Riley R."/>
            <person name="Tritt A."/>
            <person name="Adam C."/>
            <person name="Daum C."/>
            <person name="Floudas D."/>
            <person name="Sun H."/>
            <person name="Yadav J.S."/>
            <person name="Pangilinan J."/>
            <person name="Larsson K.H."/>
            <person name="Matsuura K."/>
            <person name="Barry K."/>
            <person name="Labutti K."/>
            <person name="Kuo R."/>
            <person name="Ohm R.A."/>
            <person name="Bhattacharya S.S."/>
            <person name="Shirouzu T."/>
            <person name="Yoshinaga Y."/>
            <person name="Martin F.M."/>
            <person name="Grigoriev I.V."/>
            <person name="Hibbett D.S."/>
        </authorList>
    </citation>
    <scope>NUCLEOTIDE SEQUENCE [LARGE SCALE GENOMIC DNA]</scope>
    <source>
        <strain evidence="3 4">L-15889</strain>
    </source>
</reference>
<keyword evidence="1" id="KW-0812">Transmembrane</keyword>
<feature type="transmembrane region" description="Helical" evidence="1">
    <location>
        <begin position="123"/>
        <end position="140"/>
    </location>
</feature>
<evidence type="ECO:0000256" key="1">
    <source>
        <dbReference type="SAM" id="Phobius"/>
    </source>
</evidence>